<dbReference type="GO" id="GO:0006508">
    <property type="term" value="P:proteolysis"/>
    <property type="evidence" value="ECO:0007669"/>
    <property type="project" value="InterPro"/>
</dbReference>
<organism evidence="7 8">
    <name type="scientific">Sphenostylis stenocarpa</name>
    <dbReference type="NCBI Taxonomy" id="92480"/>
    <lineage>
        <taxon>Eukaryota</taxon>
        <taxon>Viridiplantae</taxon>
        <taxon>Streptophyta</taxon>
        <taxon>Embryophyta</taxon>
        <taxon>Tracheophyta</taxon>
        <taxon>Spermatophyta</taxon>
        <taxon>Magnoliopsida</taxon>
        <taxon>eudicotyledons</taxon>
        <taxon>Gunneridae</taxon>
        <taxon>Pentapetalae</taxon>
        <taxon>rosids</taxon>
        <taxon>fabids</taxon>
        <taxon>Fabales</taxon>
        <taxon>Fabaceae</taxon>
        <taxon>Papilionoideae</taxon>
        <taxon>50 kb inversion clade</taxon>
        <taxon>NPAAA clade</taxon>
        <taxon>indigoferoid/millettioid clade</taxon>
        <taxon>Phaseoleae</taxon>
        <taxon>Sphenostylis</taxon>
    </lineage>
</organism>
<evidence type="ECO:0000256" key="5">
    <source>
        <dbReference type="SAM" id="Phobius"/>
    </source>
</evidence>
<sequence>MTLLCEEAHHKKKHDVSTLTQRKIEKIKDTATKMNIHLLPKSQKSSSSSSMASLLLIPIIVISFLFLFSLSQGHSPVSFLIPVTKDASTLQYLTTLSYGTPLVPTKLVLDLGGSFLWLHCASRNTPSSSSLTTPHRSLQCFTAKTHKSTNSFLSGPVEQHLYQPCQVFPENSITGIIATEGELVEDLMALQSAESKTIHEHQSRFTCSPTSLLHGLARGARGMVGLARSRSSLPSQIFDNFSTQRKLTLCLSSSKGVLLLGNVPYESEILKSLTFTPLVTSIPSQEYFINVSSVKINGKRLSLDVSESNEQEGGGGGALTLISSIVPYTTMQSSIFDSFKKAFLDAAVSMNMTRVASVAPFELCFSSSKVGPAAPVVDLVLQSEMVKWSIHGRNSMVRVSHEVVCLGFLDGGENPKNSIVIGGYQLEDVLVQFDLATSMVGFSSSLLTKKTKCSYIKFGSSIPSESI</sequence>
<feature type="domain" description="Peptidase A1" evidence="6">
    <location>
        <begin position="92"/>
        <end position="443"/>
    </location>
</feature>
<dbReference type="InterPro" id="IPR001461">
    <property type="entry name" value="Aspartic_peptidase_A1"/>
</dbReference>
<dbReference type="Proteomes" id="UP001189624">
    <property type="component" value="Chromosome 3"/>
</dbReference>
<keyword evidence="5" id="KW-0812">Transmembrane</keyword>
<name>A0AA86V8C8_9FABA</name>
<dbReference type="InterPro" id="IPR032799">
    <property type="entry name" value="TAXi_C"/>
</dbReference>
<dbReference type="InterPro" id="IPR032861">
    <property type="entry name" value="TAXi_N"/>
</dbReference>
<comment type="subcellular location">
    <subcellularLocation>
        <location evidence="1">Secreted</location>
        <location evidence="1">Extracellular space</location>
    </subcellularLocation>
</comment>
<evidence type="ECO:0000313" key="7">
    <source>
        <dbReference type="EMBL" id="CAJ1941266.1"/>
    </source>
</evidence>
<evidence type="ECO:0000256" key="2">
    <source>
        <dbReference type="ARBA" id="ARBA00007447"/>
    </source>
</evidence>
<proteinExistence type="inferred from homology"/>
<gene>
    <name evidence="7" type="ORF">AYBTSS11_LOCUS10172</name>
</gene>
<dbReference type="Gramene" id="rna-AYBTSS11_LOCUS10172">
    <property type="protein sequence ID" value="CAJ1941266.1"/>
    <property type="gene ID" value="gene-AYBTSS11_LOCUS10172"/>
</dbReference>
<dbReference type="EMBL" id="OY731400">
    <property type="protein sequence ID" value="CAJ1941266.1"/>
    <property type="molecule type" value="Genomic_DNA"/>
</dbReference>
<keyword evidence="5" id="KW-0472">Membrane</keyword>
<dbReference type="InterPro" id="IPR033121">
    <property type="entry name" value="PEPTIDASE_A1"/>
</dbReference>
<dbReference type="GO" id="GO:0005576">
    <property type="term" value="C:extracellular region"/>
    <property type="evidence" value="ECO:0007669"/>
    <property type="project" value="UniProtKB-SubCell"/>
</dbReference>
<evidence type="ECO:0000256" key="1">
    <source>
        <dbReference type="ARBA" id="ARBA00004239"/>
    </source>
</evidence>
<dbReference type="GO" id="GO:0004190">
    <property type="term" value="F:aspartic-type endopeptidase activity"/>
    <property type="evidence" value="ECO:0007669"/>
    <property type="project" value="InterPro"/>
</dbReference>
<evidence type="ECO:0000259" key="6">
    <source>
        <dbReference type="PROSITE" id="PS51767"/>
    </source>
</evidence>
<dbReference type="InterPro" id="IPR021109">
    <property type="entry name" value="Peptidase_aspartic_dom_sf"/>
</dbReference>
<comment type="similarity">
    <text evidence="2">Belongs to the peptidase A1 family.</text>
</comment>
<accession>A0AA86V8C8</accession>
<keyword evidence="5" id="KW-1133">Transmembrane helix</keyword>
<dbReference type="AlphaFoldDB" id="A0AA86V8C8"/>
<evidence type="ECO:0000256" key="4">
    <source>
        <dbReference type="ARBA" id="ARBA00022729"/>
    </source>
</evidence>
<dbReference type="PANTHER" id="PTHR47965:SF46">
    <property type="entry name" value="BASIC 7S GLOBULIN-LIKE"/>
    <property type="match status" value="1"/>
</dbReference>
<dbReference type="PROSITE" id="PS51767">
    <property type="entry name" value="PEPTIDASE_A1"/>
    <property type="match status" value="1"/>
</dbReference>
<dbReference type="Pfam" id="PF14541">
    <property type="entry name" value="TAXi_C"/>
    <property type="match status" value="1"/>
</dbReference>
<feature type="transmembrane region" description="Helical" evidence="5">
    <location>
        <begin position="51"/>
        <end position="70"/>
    </location>
</feature>
<protein>
    <recommendedName>
        <fullName evidence="6">Peptidase A1 domain-containing protein</fullName>
    </recommendedName>
</protein>
<keyword evidence="3" id="KW-0964">Secreted</keyword>
<evidence type="ECO:0000313" key="8">
    <source>
        <dbReference type="Proteomes" id="UP001189624"/>
    </source>
</evidence>
<evidence type="ECO:0000256" key="3">
    <source>
        <dbReference type="ARBA" id="ARBA00022525"/>
    </source>
</evidence>
<reference evidence="7" key="1">
    <citation type="submission" date="2023-10" db="EMBL/GenBank/DDBJ databases">
        <authorList>
            <person name="Domelevo Entfellner J.-B."/>
        </authorList>
    </citation>
    <scope>NUCLEOTIDE SEQUENCE</scope>
</reference>
<dbReference type="SUPFAM" id="SSF50630">
    <property type="entry name" value="Acid proteases"/>
    <property type="match status" value="1"/>
</dbReference>
<dbReference type="FunFam" id="2.40.70.10:FF:000041">
    <property type="entry name" value="Basic 7S globulin"/>
    <property type="match status" value="1"/>
</dbReference>
<dbReference type="PANTHER" id="PTHR47965">
    <property type="entry name" value="ASPARTYL PROTEASE-RELATED"/>
    <property type="match status" value="1"/>
</dbReference>
<dbReference type="Gene3D" id="2.40.70.10">
    <property type="entry name" value="Acid Proteases"/>
    <property type="match status" value="2"/>
</dbReference>
<dbReference type="Pfam" id="PF14543">
    <property type="entry name" value="TAXi_N"/>
    <property type="match status" value="1"/>
</dbReference>
<keyword evidence="8" id="KW-1185">Reference proteome</keyword>
<keyword evidence="4" id="KW-0732">Signal</keyword>